<evidence type="ECO:0000313" key="1">
    <source>
        <dbReference type="EMBL" id="CBG76428.1"/>
    </source>
</evidence>
<gene>
    <name evidence="1" type="primary">OO_Ba0013J05-OO_Ba0033A15.15</name>
</gene>
<reference evidence="1" key="2">
    <citation type="submission" date="2009-09" db="EMBL/GenBank/DDBJ databases">
        <authorList>
            <person name="Han"/>
            <person name="B"/>
            <person name="Feng"/>
            <person name="Q"/>
            <person name="Huang"/>
            <person name="T"/>
            <person name="Zhao"/>
            <person name="Q"/>
            <person name="Zhu"/>
            <person name="J J.and.Lin."/>
            <person name="Z X."/>
        </authorList>
    </citation>
    <scope>NUCLEOTIDE SEQUENCE</scope>
</reference>
<dbReference type="AlphaFoldDB" id="D0ABF8"/>
<name>D0ABF8_9ORYZ</name>
<proteinExistence type="predicted"/>
<organism evidence="1">
    <name type="scientific">Oryza officinalis</name>
    <dbReference type="NCBI Taxonomy" id="4535"/>
    <lineage>
        <taxon>Eukaryota</taxon>
        <taxon>Viridiplantae</taxon>
        <taxon>Streptophyta</taxon>
        <taxon>Embryophyta</taxon>
        <taxon>Tracheophyta</taxon>
        <taxon>Spermatophyta</taxon>
        <taxon>Magnoliopsida</taxon>
        <taxon>Liliopsida</taxon>
        <taxon>Poales</taxon>
        <taxon>Poaceae</taxon>
        <taxon>BOP clade</taxon>
        <taxon>Oryzoideae</taxon>
        <taxon>Oryzeae</taxon>
        <taxon>Oryzinae</taxon>
        <taxon>Oryza</taxon>
    </lineage>
</organism>
<accession>D0ABF8</accession>
<reference evidence="1" key="1">
    <citation type="journal article" date="2009" name="J. Genet. Genomics">
        <title>Analysis of collinear regions of Oryza AA and CC genomes.</title>
        <authorList>
            <person name="Feng Q."/>
            <person name="Huang T."/>
            <person name="Zhao Q."/>
            <person name="Zhu J."/>
            <person name="Lin Z."/>
            <person name="Han B."/>
        </authorList>
    </citation>
    <scope>NUCLEOTIDE SEQUENCE</scope>
</reference>
<protein>
    <submittedName>
        <fullName evidence="1">OO_Ba0013J05-OO_Ba0033A15.15 protein</fullName>
    </submittedName>
</protein>
<sequence>MALQNGINLPLVPRITIAAQSQLEQLLMLLQNTQLSQSQDSIESNLKSKNGLISGSALYNKAMEHFHAWPPWENTSGEVLLPLELNSLNG</sequence>
<dbReference type="EMBL" id="FP565616">
    <property type="protein sequence ID" value="CBG76428.1"/>
    <property type="molecule type" value="Genomic_DNA"/>
</dbReference>